<organism evidence="1 2">
    <name type="scientific">Fusarium decemcellulare</name>
    <dbReference type="NCBI Taxonomy" id="57161"/>
    <lineage>
        <taxon>Eukaryota</taxon>
        <taxon>Fungi</taxon>
        <taxon>Dikarya</taxon>
        <taxon>Ascomycota</taxon>
        <taxon>Pezizomycotina</taxon>
        <taxon>Sordariomycetes</taxon>
        <taxon>Hypocreomycetidae</taxon>
        <taxon>Hypocreales</taxon>
        <taxon>Nectriaceae</taxon>
        <taxon>Fusarium</taxon>
        <taxon>Fusarium decemcellulare species complex</taxon>
    </lineage>
</organism>
<reference evidence="1" key="1">
    <citation type="submission" date="2022-08" db="EMBL/GenBank/DDBJ databases">
        <title>Genome Sequence of Fusarium decemcellulare.</title>
        <authorList>
            <person name="Buettner E."/>
        </authorList>
    </citation>
    <scope>NUCLEOTIDE SEQUENCE</scope>
    <source>
        <strain evidence="1">Babe19</strain>
    </source>
</reference>
<evidence type="ECO:0000313" key="1">
    <source>
        <dbReference type="EMBL" id="KAJ3525446.1"/>
    </source>
</evidence>
<proteinExistence type="predicted"/>
<accession>A0ACC1RTP3</accession>
<name>A0ACC1RTP3_9HYPO</name>
<evidence type="ECO:0000313" key="2">
    <source>
        <dbReference type="Proteomes" id="UP001148629"/>
    </source>
</evidence>
<protein>
    <submittedName>
        <fullName evidence="1">Uncharacterized protein</fullName>
    </submittedName>
</protein>
<keyword evidence="2" id="KW-1185">Reference proteome</keyword>
<dbReference type="EMBL" id="JANRMS010001906">
    <property type="protein sequence ID" value="KAJ3525446.1"/>
    <property type="molecule type" value="Genomic_DNA"/>
</dbReference>
<comment type="caution">
    <text evidence="1">The sequence shown here is derived from an EMBL/GenBank/DDBJ whole genome shotgun (WGS) entry which is preliminary data.</text>
</comment>
<dbReference type="Proteomes" id="UP001148629">
    <property type="component" value="Unassembled WGS sequence"/>
</dbReference>
<gene>
    <name evidence="1" type="ORF">NM208_g11640</name>
</gene>
<sequence length="92" mass="9871">MDAELSQEIAKSKLTPCIFNNQVKLGSGDQINCHDIGFEGDVKGVVPPDTSGDRWNGGGIFPYPSGTEPVGKQINGVVIRRIKRDQDGEKSG</sequence>